<dbReference type="EMBL" id="QHKS01000004">
    <property type="protein sequence ID" value="RDK03359.1"/>
    <property type="molecule type" value="Genomic_DNA"/>
</dbReference>
<name>A0A370NCM3_9BURK</name>
<organism evidence="1 2">
    <name type="scientific">Paraburkholderia lacunae</name>
    <dbReference type="NCBI Taxonomy" id="2211104"/>
    <lineage>
        <taxon>Bacteria</taxon>
        <taxon>Pseudomonadati</taxon>
        <taxon>Pseudomonadota</taxon>
        <taxon>Betaproteobacteria</taxon>
        <taxon>Burkholderiales</taxon>
        <taxon>Burkholderiaceae</taxon>
        <taxon>Paraburkholderia</taxon>
    </lineage>
</organism>
<dbReference type="RefSeq" id="WP_115100119.1">
    <property type="nucleotide sequence ID" value="NZ_QHKS01000004.1"/>
</dbReference>
<reference evidence="2" key="1">
    <citation type="submission" date="2018-05" db="EMBL/GenBank/DDBJ databases">
        <authorList>
            <person name="Feng T."/>
        </authorList>
    </citation>
    <scope>NUCLEOTIDE SEQUENCE [LARGE SCALE GENOMIC DNA]</scope>
    <source>
        <strain evidence="2">S27</strain>
    </source>
</reference>
<dbReference type="Proteomes" id="UP000254875">
    <property type="component" value="Unassembled WGS sequence"/>
</dbReference>
<keyword evidence="2" id="KW-1185">Reference proteome</keyword>
<comment type="caution">
    <text evidence="1">The sequence shown here is derived from an EMBL/GenBank/DDBJ whole genome shotgun (WGS) entry which is preliminary data.</text>
</comment>
<evidence type="ECO:0000313" key="1">
    <source>
        <dbReference type="EMBL" id="RDK03359.1"/>
    </source>
</evidence>
<accession>A0A370NCM3</accession>
<sequence length="212" mass="23639">MTTDIKLLSSADVFLENDIVRLERSAFPADIQLGAAEWSAERQGHHDAFLLVLNFALRQVMDRLGNYDIWLLTGDSVWQADTRIVRYRKRFNSLKMRGIDFEAISDRFESMIEEGGKLKFFGAVRLDVSVFSTVPLTMTPGACTYIVAKPKGNPWEFPLSAGWSGKWNNDSQLIAAIAAIGGIAFQRFGFFDDPQVGLIGIGSPATLERIVM</sequence>
<evidence type="ECO:0000313" key="2">
    <source>
        <dbReference type="Proteomes" id="UP000254875"/>
    </source>
</evidence>
<dbReference type="OrthoDB" id="9097118at2"/>
<dbReference type="AlphaFoldDB" id="A0A370NCM3"/>
<gene>
    <name evidence="1" type="ORF">DLM46_07445</name>
</gene>
<proteinExistence type="predicted"/>
<protein>
    <submittedName>
        <fullName evidence="1">Uncharacterized protein</fullName>
    </submittedName>
</protein>